<keyword evidence="6" id="KW-0653">Protein transport</keyword>
<feature type="transmembrane region" description="Helical" evidence="10">
    <location>
        <begin position="189"/>
        <end position="207"/>
    </location>
</feature>
<gene>
    <name evidence="12" type="ORF">LKD71_07825</name>
</gene>
<reference evidence="12 13" key="1">
    <citation type="submission" date="2021-10" db="EMBL/GenBank/DDBJ databases">
        <title>Anaerobic single-cell dispensing facilitates the cultivation of human gut bacteria.</title>
        <authorList>
            <person name="Afrizal A."/>
        </authorList>
    </citation>
    <scope>NUCLEOTIDE SEQUENCE [LARGE SCALE GENOMIC DNA]</scope>
    <source>
        <strain evidence="12 13">CLA-AA-H277</strain>
    </source>
</reference>
<dbReference type="PANTHER" id="PTHR43386">
    <property type="entry name" value="OLIGOPEPTIDE TRANSPORT SYSTEM PERMEASE PROTEIN APPC"/>
    <property type="match status" value="1"/>
</dbReference>
<evidence type="ECO:0000256" key="7">
    <source>
        <dbReference type="ARBA" id="ARBA00022989"/>
    </source>
</evidence>
<dbReference type="PROSITE" id="PS50928">
    <property type="entry name" value="ABC_TM1"/>
    <property type="match status" value="1"/>
</dbReference>
<dbReference type="Pfam" id="PF12911">
    <property type="entry name" value="OppC_N"/>
    <property type="match status" value="1"/>
</dbReference>
<evidence type="ECO:0000256" key="2">
    <source>
        <dbReference type="ARBA" id="ARBA00022448"/>
    </source>
</evidence>
<dbReference type="Pfam" id="PF00528">
    <property type="entry name" value="BPD_transp_1"/>
    <property type="match status" value="1"/>
</dbReference>
<keyword evidence="3" id="KW-1003">Cell membrane</keyword>
<evidence type="ECO:0000256" key="3">
    <source>
        <dbReference type="ARBA" id="ARBA00022475"/>
    </source>
</evidence>
<dbReference type="CDD" id="cd06261">
    <property type="entry name" value="TM_PBP2"/>
    <property type="match status" value="1"/>
</dbReference>
<protein>
    <submittedName>
        <fullName evidence="12">ABC transporter permease</fullName>
    </submittedName>
</protein>
<evidence type="ECO:0000256" key="6">
    <source>
        <dbReference type="ARBA" id="ARBA00022927"/>
    </source>
</evidence>
<evidence type="ECO:0000256" key="5">
    <source>
        <dbReference type="ARBA" id="ARBA00022856"/>
    </source>
</evidence>
<feature type="transmembrane region" description="Helical" evidence="10">
    <location>
        <begin position="301"/>
        <end position="322"/>
    </location>
</feature>
<dbReference type="InterPro" id="IPR035906">
    <property type="entry name" value="MetI-like_sf"/>
</dbReference>
<feature type="transmembrane region" description="Helical" evidence="10">
    <location>
        <begin position="262"/>
        <end position="281"/>
    </location>
</feature>
<dbReference type="AlphaFoldDB" id="A0AAE3DS33"/>
<dbReference type="InterPro" id="IPR050366">
    <property type="entry name" value="BP-dependent_transpt_permease"/>
</dbReference>
<dbReference type="EMBL" id="JAJEPR010000010">
    <property type="protein sequence ID" value="MCC2189711.1"/>
    <property type="molecule type" value="Genomic_DNA"/>
</dbReference>
<feature type="transmembrane region" description="Helical" evidence="10">
    <location>
        <begin position="49"/>
        <end position="70"/>
    </location>
</feature>
<evidence type="ECO:0000256" key="9">
    <source>
        <dbReference type="ARBA" id="ARBA00024202"/>
    </source>
</evidence>
<evidence type="ECO:0000259" key="11">
    <source>
        <dbReference type="PROSITE" id="PS50928"/>
    </source>
</evidence>
<dbReference type="Gene3D" id="1.10.3720.10">
    <property type="entry name" value="MetI-like"/>
    <property type="match status" value="1"/>
</dbReference>
<name>A0AAE3DS33_9FIRM</name>
<dbReference type="Proteomes" id="UP001197875">
    <property type="component" value="Unassembled WGS sequence"/>
</dbReference>
<dbReference type="RefSeq" id="WP_227614994.1">
    <property type="nucleotide sequence ID" value="NZ_JAJEPR010000010.1"/>
</dbReference>
<keyword evidence="7 10" id="KW-1133">Transmembrane helix</keyword>
<keyword evidence="4 10" id="KW-0812">Transmembrane</keyword>
<accession>A0AAE3DS33</accession>
<dbReference type="PANTHER" id="PTHR43386:SF24">
    <property type="entry name" value="OLIGOPEPTIDE TRANSPORT SYSTEM PERMEASE PROTEIN AMID"/>
    <property type="match status" value="1"/>
</dbReference>
<dbReference type="GO" id="GO:0015031">
    <property type="term" value="P:protein transport"/>
    <property type="evidence" value="ECO:0007669"/>
    <property type="project" value="UniProtKB-KW"/>
</dbReference>
<dbReference type="SUPFAM" id="SSF161098">
    <property type="entry name" value="MetI-like"/>
    <property type="match status" value="1"/>
</dbReference>
<keyword evidence="13" id="KW-1185">Reference proteome</keyword>
<dbReference type="GO" id="GO:0055085">
    <property type="term" value="P:transmembrane transport"/>
    <property type="evidence" value="ECO:0007669"/>
    <property type="project" value="InterPro"/>
</dbReference>
<evidence type="ECO:0000313" key="13">
    <source>
        <dbReference type="Proteomes" id="UP001197875"/>
    </source>
</evidence>
<dbReference type="GO" id="GO:0005886">
    <property type="term" value="C:plasma membrane"/>
    <property type="evidence" value="ECO:0007669"/>
    <property type="project" value="UniProtKB-SubCell"/>
</dbReference>
<dbReference type="InterPro" id="IPR025966">
    <property type="entry name" value="OppC_N"/>
</dbReference>
<dbReference type="GO" id="GO:0015833">
    <property type="term" value="P:peptide transport"/>
    <property type="evidence" value="ECO:0007669"/>
    <property type="project" value="UniProtKB-KW"/>
</dbReference>
<evidence type="ECO:0000313" key="12">
    <source>
        <dbReference type="EMBL" id="MCC2189711.1"/>
    </source>
</evidence>
<evidence type="ECO:0000256" key="1">
    <source>
        <dbReference type="ARBA" id="ARBA00004651"/>
    </source>
</evidence>
<dbReference type="InterPro" id="IPR000515">
    <property type="entry name" value="MetI-like"/>
</dbReference>
<keyword evidence="5" id="KW-0571">Peptide transport</keyword>
<organism evidence="12 13">
    <name type="scientific">Fusicatenibacter faecihominis</name>
    <dbReference type="NCBI Taxonomy" id="2881276"/>
    <lineage>
        <taxon>Bacteria</taxon>
        <taxon>Bacillati</taxon>
        <taxon>Bacillota</taxon>
        <taxon>Clostridia</taxon>
        <taxon>Lachnospirales</taxon>
        <taxon>Lachnospiraceae</taxon>
        <taxon>Fusicatenibacter</taxon>
    </lineage>
</organism>
<evidence type="ECO:0000256" key="10">
    <source>
        <dbReference type="RuleBase" id="RU363032"/>
    </source>
</evidence>
<comment type="similarity">
    <text evidence="9">Belongs to the binding-protein-dependent transport system permease family. OppBC subfamily.</text>
</comment>
<sequence>MKNILSLQNKLTPDDFAPLDENYFKEESLETEEIGYWKASWIRLKSNKIAMVALVLIVIMFIFAFVGPLLSPYSYDQQVRGDEALWPCLKHPFGTDRLGRDILVRCMIGTRISMIVGLVSAVIVMIVGSIYGAISGLIGGKVDIVMMRVVDIIYSVPEILLIVVIKMVISEPLQNLIDTVPMFHGLQKIGSGLIAIFIVYGCLYWVGMARIVRGQILQLKTLDFVTAAEALGCGRATMIKEHLLPNCIGQLIATVMLQIPSAIFTEAFLSYLGIGVSAPMASLGSLTSEALNGITTYPYRVIFPAALISLIILSFNLFGDGLRDALDPKMKK</sequence>
<keyword evidence="2 10" id="KW-0813">Transport</keyword>
<feature type="transmembrane region" description="Helical" evidence="10">
    <location>
        <begin position="112"/>
        <end position="137"/>
    </location>
</feature>
<comment type="caution">
    <text evidence="12">The sequence shown here is derived from an EMBL/GenBank/DDBJ whole genome shotgun (WGS) entry which is preliminary data.</text>
</comment>
<evidence type="ECO:0000256" key="8">
    <source>
        <dbReference type="ARBA" id="ARBA00023136"/>
    </source>
</evidence>
<keyword evidence="8 10" id="KW-0472">Membrane</keyword>
<comment type="subcellular location">
    <subcellularLocation>
        <location evidence="1 10">Cell membrane</location>
        <topology evidence="1 10">Multi-pass membrane protein</topology>
    </subcellularLocation>
</comment>
<proteinExistence type="inferred from homology"/>
<feature type="domain" description="ABC transmembrane type-1" evidence="11">
    <location>
        <begin position="110"/>
        <end position="319"/>
    </location>
</feature>
<evidence type="ECO:0000256" key="4">
    <source>
        <dbReference type="ARBA" id="ARBA00022692"/>
    </source>
</evidence>
<feature type="transmembrane region" description="Helical" evidence="10">
    <location>
        <begin position="149"/>
        <end position="169"/>
    </location>
</feature>